<organism evidence="1 2">
    <name type="scientific">Thermococcus eurythermalis</name>
    <dbReference type="NCBI Taxonomy" id="1505907"/>
    <lineage>
        <taxon>Archaea</taxon>
        <taxon>Methanobacteriati</taxon>
        <taxon>Methanobacteriota</taxon>
        <taxon>Thermococci</taxon>
        <taxon>Thermococcales</taxon>
        <taxon>Thermococcaceae</taxon>
        <taxon>Thermococcus</taxon>
    </lineage>
</organism>
<keyword evidence="2" id="KW-1185">Reference proteome</keyword>
<evidence type="ECO:0000313" key="2">
    <source>
        <dbReference type="Proteomes" id="UP000029980"/>
    </source>
</evidence>
<dbReference type="Proteomes" id="UP000029980">
    <property type="component" value="Chromosome"/>
</dbReference>
<proteinExistence type="predicted"/>
<dbReference type="HOGENOM" id="CLU_1127136_0_0_2"/>
<protein>
    <submittedName>
        <fullName evidence="1">Uncharacterized protein</fullName>
    </submittedName>
</protein>
<reference evidence="1 2" key="1">
    <citation type="journal article" date="2015" name="Int. J. Syst. Evol. Microbiol.">
        <title>Thermococcus eurythermalis sp. nov., a conditional piezophilic hyperthermophilic archaeon with a wide temperature range isolated from an oil-immersed chimney in the Guaymas Basin.</title>
        <authorList>
            <person name="Zhao W."/>
            <person name="Zeng X."/>
            <person name="Xiao X."/>
        </authorList>
    </citation>
    <scope>NUCLEOTIDE SEQUENCE [LARGE SCALE GENOMIC DNA]</scope>
    <source>
        <strain evidence="1 2">A501</strain>
    </source>
</reference>
<evidence type="ECO:0000313" key="1">
    <source>
        <dbReference type="EMBL" id="AIU70751.1"/>
    </source>
</evidence>
<dbReference type="KEGG" id="teu:TEU_10620"/>
<gene>
    <name evidence="1" type="ORF">TEU_10620</name>
</gene>
<dbReference type="RefSeq" id="WP_050003712.1">
    <property type="nucleotide sequence ID" value="NZ_CP008887.1"/>
</dbReference>
<sequence>MLEVEPQEYYPLIHKLFVSEIVEAVDTLGASVRRIRAKVREGKRVLFLTFDVDVVRYSLSGVVDTETIVQGILEKRIQEANSSFGKLYGFRFVLESVTITEDVPRREKREDARLVVSGPQEMEDALRRLGRGLMITLKEWNVPLTSITVTTDDLISPETVSIVLKLAEQIEKAEKDSLKSSVETKARSYAKALLPERLNIQVKVLDPSDKNIAQVMKRAKSIEKEIEELTKNEDLKKLMEALGKSL</sequence>
<dbReference type="AlphaFoldDB" id="A0A097QWC4"/>
<dbReference type="EMBL" id="CP008887">
    <property type="protein sequence ID" value="AIU70751.1"/>
    <property type="molecule type" value="Genomic_DNA"/>
</dbReference>
<dbReference type="OrthoDB" id="91750at2157"/>
<accession>A0A097QWC4</accession>
<dbReference type="GeneID" id="25153884"/>
<name>A0A097QWC4_9EURY</name>